<proteinExistence type="predicted"/>
<feature type="region of interest" description="Disordered" evidence="1">
    <location>
        <begin position="1"/>
        <end position="26"/>
    </location>
</feature>
<evidence type="ECO:0000313" key="2">
    <source>
        <dbReference type="EMBL" id="JAC63575.1"/>
    </source>
</evidence>
<feature type="region of interest" description="Disordered" evidence="1">
    <location>
        <begin position="41"/>
        <end position="81"/>
    </location>
</feature>
<sequence>WATVHPPHALRPVPQKMPNASLSQNPPPFCYASFRPPLSLPAAMPRPPGRCHRSGPHSVGPTALPPREGRPPGSAPAPRPC</sequence>
<evidence type="ECO:0000256" key="1">
    <source>
        <dbReference type="SAM" id="MobiDB-lite"/>
    </source>
</evidence>
<protein>
    <submittedName>
        <fullName evidence="2">Uncharacterized protein</fullName>
    </submittedName>
</protein>
<dbReference type="AlphaFoldDB" id="A0A061QYR1"/>
<accession>A0A061QYR1</accession>
<dbReference type="EMBL" id="GBEZ01023303">
    <property type="protein sequence ID" value="JAC63575.1"/>
    <property type="molecule type" value="Transcribed_RNA"/>
</dbReference>
<reference evidence="2" key="1">
    <citation type="submission" date="2014-05" db="EMBL/GenBank/DDBJ databases">
        <title>The transcriptome of the halophilic microalga Tetraselmis sp. GSL018 isolated from the Great Salt Lake, Utah.</title>
        <authorList>
            <person name="Jinkerson R.E."/>
            <person name="D'Adamo S."/>
            <person name="Posewitz M.C."/>
        </authorList>
    </citation>
    <scope>NUCLEOTIDE SEQUENCE</scope>
    <source>
        <strain evidence="2">GSL018</strain>
    </source>
</reference>
<organism evidence="2">
    <name type="scientific">Tetraselmis sp. GSL018</name>
    <dbReference type="NCBI Taxonomy" id="582737"/>
    <lineage>
        <taxon>Eukaryota</taxon>
        <taxon>Viridiplantae</taxon>
        <taxon>Chlorophyta</taxon>
        <taxon>core chlorophytes</taxon>
        <taxon>Chlorodendrophyceae</taxon>
        <taxon>Chlorodendrales</taxon>
        <taxon>Chlorodendraceae</taxon>
        <taxon>Tetraselmis</taxon>
    </lineage>
</organism>
<gene>
    <name evidence="2" type="ORF">TSPGSL018_20308</name>
</gene>
<name>A0A061QYR1_9CHLO</name>
<feature type="non-terminal residue" evidence="2">
    <location>
        <position position="1"/>
    </location>
</feature>